<dbReference type="KEGG" id="ein:Eint_031450"/>
<dbReference type="InterPro" id="IPR014001">
    <property type="entry name" value="Helicase_ATP-bd"/>
</dbReference>
<dbReference type="EMBL" id="CP001944">
    <property type="protein sequence ID" value="ADM11287.1"/>
    <property type="molecule type" value="Genomic_DNA"/>
</dbReference>
<dbReference type="CDD" id="cd18793">
    <property type="entry name" value="SF2_C_SNF"/>
    <property type="match status" value="1"/>
</dbReference>
<reference evidence="6 7" key="2">
    <citation type="journal article" date="2012" name="Proc. Natl. Acad. Sci. U.S.A.">
        <title>Gain and loss of multiple functionally related, horizontally transferred genes in the reduced genomes of two microsporidian parasites.</title>
        <authorList>
            <person name="Pombert J.-F."/>
            <person name="Selman M."/>
            <person name="Burki F."/>
            <person name="Bardell F.T."/>
            <person name="Farinelli L."/>
            <person name="Solter L.F."/>
            <person name="Whitman D.W."/>
            <person name="Weiss L.M."/>
            <person name="Corradi N."/>
            <person name="Keeling P.J."/>
        </authorList>
    </citation>
    <scope>NUCLEOTIDE SEQUENCE [LARGE SCALE GENOMIC DNA]</scope>
    <source>
        <strain evidence="6 7">ATCC 50506</strain>
    </source>
</reference>
<feature type="domain" description="Helicase C-terminal" evidence="5">
    <location>
        <begin position="1088"/>
        <end position="1247"/>
    </location>
</feature>
<keyword evidence="1" id="KW-0547">Nucleotide-binding</keyword>
<dbReference type="InterPro" id="IPR049730">
    <property type="entry name" value="SNF2/RAD54-like_C"/>
</dbReference>
<dbReference type="Gene3D" id="1.25.10.10">
    <property type="entry name" value="Leucine-rich Repeat Variant"/>
    <property type="match status" value="1"/>
</dbReference>
<dbReference type="GO" id="GO:0016887">
    <property type="term" value="F:ATP hydrolysis activity"/>
    <property type="evidence" value="ECO:0007669"/>
    <property type="project" value="InterPro"/>
</dbReference>
<evidence type="ECO:0000259" key="5">
    <source>
        <dbReference type="PROSITE" id="PS51194"/>
    </source>
</evidence>
<dbReference type="Pfam" id="PF00271">
    <property type="entry name" value="Helicase_C"/>
    <property type="match status" value="1"/>
</dbReference>
<keyword evidence="2" id="KW-0378">Hydrolase</keyword>
<dbReference type="GO" id="GO:0003677">
    <property type="term" value="F:DNA binding"/>
    <property type="evidence" value="ECO:0007669"/>
    <property type="project" value="InterPro"/>
</dbReference>
<dbReference type="Gene3D" id="3.40.50.10810">
    <property type="entry name" value="Tandem AAA-ATPase domain"/>
    <property type="match status" value="1"/>
</dbReference>
<proteinExistence type="predicted"/>
<evidence type="ECO:0000256" key="3">
    <source>
        <dbReference type="ARBA" id="ARBA00022840"/>
    </source>
</evidence>
<evidence type="ECO:0000259" key="4">
    <source>
        <dbReference type="PROSITE" id="PS51192"/>
    </source>
</evidence>
<dbReference type="Proteomes" id="UP000002313">
    <property type="component" value="Chromosome III"/>
</dbReference>
<gene>
    <name evidence="6" type="ORF">Eint_031450</name>
</gene>
<sequence length="1257" mass="145344">MNRLEKFFTTLNTAQSKVLKEYTTDELVSQIKEYVDFTPYILKQTYRLLCGQGSEDRKNGARILKSLMFQFKLVTNFKIEYKKGTSIYLGSTGEQFNVQAPSVQEQKRMIKKIAKLEHVETNFLSDIDFKAGSGETIKRQKVEEKPIENVFDFFEQISDNLLSYEWYKRHGAFLAFAAMFSEIDKREGEIQIRIDSKLFSKIYEILVTDKFNDFVEDRTVAPVRDAAAYLLSYIYPLIGPNDIIEQLLRFLDNEDWQVQFSGLIALGYLKEFVEDKNGLCKKLVSLLSSPDEDIKLLSAELLCHFSIIDGIDTVLDKCWQNIESEEVISVSKTSNLSLLTKIYRENPEFSIPPERLKDIFPCFTSPVPEVRTSILNMVENLSEESIDFLVAEVVLIEEKEEIRKLAIKILKKRKDLPRNLIIHFMNVIGGSLYEPYREDDFVSYEDLYFTKSGINVIGKDEILKNRCLLFECIMKNEFPDLQTGNETMIDRTFLALYRSAQELHKGGTPMSGSIEELGDYFGKCKDLRMAPQKEFKKKLSNPEIHSIHPMVDPLYIDYVRMIASIEFPSLCNAPALFEVETCIQFLDLFSKMIVEYYDAKKISVDNFLQVAYERLSSGRNGFLRFFEGFDGRFLDHPFFLQVGSLENRLDFFSKTVHIYTKASQIQKIAFIFDDALQERNITVINGFMKSLEFNEKFVRKALENLDVELLDAVLMNGDHSFNPLFVRPLLKNISSDVNRKTSSRLFSKIIPTLGFRTNEKISKDLLEVIENEKKSLDSLLDVRKIPEYHIKCPILVKLRDYQIEGVRWLNFLHSFSLNGILADDMGLGKTLQVLTFLCSEIYKTKKKILVICPSSLTGHWKAEVKKFFPFVTAEIYRRENRGEYGILISSYETFRNDYLSFIEKDWFYVVVDEGHVLRNKHTILYSRMNMIKCSRKIVLTGTPVHNSVEDLVSLFNFLMPNYIGSEKEYGSLNVKMSDTEIEKTQEKLNLLHKKVLPFILRRLKIDVLKDLPPKIIRDIIVDLGPAQEKLYREINERGGKEKLEDVDLEYGKIDQKNVGFKRTRDLLLAVSHMSHFKDSSEVSCKVKALEDIISLCGGEDLRSKILIFFQFKSSIDFVIKDIMEKYKFKYSRLDGSVPSSTRAKIAEEFNTGTTQILFLTTQVGGLGLNLTGADTVVMYEHDWNPFNDLQAMDRAHRIGQKRTVNVFRLIAKNTLEEKVMNLQSFKMFVANSLVSQQNADIETMDTKDLLERFQVLG</sequence>
<dbReference type="FunFam" id="3.40.50.300:FF:003398">
    <property type="entry name" value="Mot1 helicase-like protein"/>
    <property type="match status" value="1"/>
</dbReference>
<dbReference type="VEuPathDB" id="MicrosporidiaDB:Eint_031450"/>
<dbReference type="SMART" id="SM00490">
    <property type="entry name" value="HELICc"/>
    <property type="match status" value="1"/>
</dbReference>
<dbReference type="GO" id="GO:0017025">
    <property type="term" value="F:TBP-class protein binding"/>
    <property type="evidence" value="ECO:0007669"/>
    <property type="project" value="InterPro"/>
</dbReference>
<keyword evidence="7" id="KW-1185">Reference proteome</keyword>
<dbReference type="InterPro" id="IPR011989">
    <property type="entry name" value="ARM-like"/>
</dbReference>
<name>E0S6F2_ENCIT</name>
<dbReference type="GO" id="GO:0005524">
    <property type="term" value="F:ATP binding"/>
    <property type="evidence" value="ECO:0007669"/>
    <property type="project" value="InterPro"/>
</dbReference>
<dbReference type="SUPFAM" id="SSF48371">
    <property type="entry name" value="ARM repeat"/>
    <property type="match status" value="1"/>
</dbReference>
<dbReference type="PROSITE" id="PS51192">
    <property type="entry name" value="HELICASE_ATP_BIND_1"/>
    <property type="match status" value="1"/>
</dbReference>
<feature type="domain" description="Helicase ATP-binding" evidence="4">
    <location>
        <begin position="810"/>
        <end position="961"/>
    </location>
</feature>
<dbReference type="InterPro" id="IPR044972">
    <property type="entry name" value="Mot1"/>
</dbReference>
<dbReference type="InterPro" id="IPR016024">
    <property type="entry name" value="ARM-type_fold"/>
</dbReference>
<dbReference type="PROSITE" id="PS51194">
    <property type="entry name" value="HELICASE_CTER"/>
    <property type="match status" value="1"/>
</dbReference>
<dbReference type="HOGENOM" id="CLU_005404_0_0_1"/>
<dbReference type="Pfam" id="PF00176">
    <property type="entry name" value="SNF2-rel_dom"/>
    <property type="match status" value="1"/>
</dbReference>
<dbReference type="InterPro" id="IPR038718">
    <property type="entry name" value="SNF2-like_sf"/>
</dbReference>
<protein>
    <submittedName>
        <fullName evidence="6">Mot1 helicase-like protein</fullName>
    </submittedName>
</protein>
<dbReference type="SMART" id="SM00487">
    <property type="entry name" value="DEXDc"/>
    <property type="match status" value="1"/>
</dbReference>
<evidence type="ECO:0000313" key="7">
    <source>
        <dbReference type="Proteomes" id="UP000002313"/>
    </source>
</evidence>
<dbReference type="AlphaFoldDB" id="E0S6F2"/>
<accession>E0S6F2</accession>
<dbReference type="GeneID" id="9698909"/>
<dbReference type="FunFam" id="3.40.50.10810:FF:000090">
    <property type="entry name" value="Similarity to HELICASE MOT1"/>
    <property type="match status" value="1"/>
</dbReference>
<dbReference type="PANTHER" id="PTHR36498">
    <property type="entry name" value="TATA-BINDING PROTEIN-ASSOCIATED FACTOR 172"/>
    <property type="match status" value="1"/>
</dbReference>
<evidence type="ECO:0000256" key="1">
    <source>
        <dbReference type="ARBA" id="ARBA00022741"/>
    </source>
</evidence>
<organism evidence="6 7">
    <name type="scientific">Encephalitozoon intestinalis (strain ATCC 50506)</name>
    <name type="common">Microsporidian parasite</name>
    <name type="synonym">Septata intestinalis</name>
    <dbReference type="NCBI Taxonomy" id="876142"/>
    <lineage>
        <taxon>Eukaryota</taxon>
        <taxon>Fungi</taxon>
        <taxon>Fungi incertae sedis</taxon>
        <taxon>Microsporidia</taxon>
        <taxon>Unikaryonidae</taxon>
        <taxon>Encephalitozoon</taxon>
    </lineage>
</organism>
<dbReference type="Gene3D" id="3.40.50.300">
    <property type="entry name" value="P-loop containing nucleotide triphosphate hydrolases"/>
    <property type="match status" value="1"/>
</dbReference>
<dbReference type="RefSeq" id="XP_003072647.1">
    <property type="nucleotide sequence ID" value="XM_003072601.1"/>
</dbReference>
<keyword evidence="3" id="KW-0067">ATP-binding</keyword>
<dbReference type="PANTHER" id="PTHR36498:SF1">
    <property type="entry name" value="TATA-BINDING PROTEIN-ASSOCIATED FACTOR 172"/>
    <property type="match status" value="1"/>
</dbReference>
<dbReference type="GO" id="GO:0004386">
    <property type="term" value="F:helicase activity"/>
    <property type="evidence" value="ECO:0007669"/>
    <property type="project" value="UniProtKB-KW"/>
</dbReference>
<evidence type="ECO:0000313" key="6">
    <source>
        <dbReference type="EMBL" id="ADM11287.1"/>
    </source>
</evidence>
<reference evidence="6 7" key="1">
    <citation type="journal article" date="2010" name="Nat. Commun.">
        <title>The complete sequence of the smallest known nuclear genome from the microsporidian Encephalitozoon intestinalis.</title>
        <authorList>
            <person name="Corradi N."/>
            <person name="Pombert J.-F."/>
            <person name="Farinelli L."/>
            <person name="Didier E.S."/>
            <person name="Keeling P.J."/>
        </authorList>
    </citation>
    <scope>NUCLEOTIDE SEQUENCE [LARGE SCALE GENOMIC DNA]</scope>
    <source>
        <strain evidence="6 7">ATCC 50506</strain>
    </source>
</reference>
<dbReference type="SUPFAM" id="SSF52540">
    <property type="entry name" value="P-loop containing nucleoside triphosphate hydrolases"/>
    <property type="match status" value="2"/>
</dbReference>
<dbReference type="OrthoDB" id="448448at2759"/>
<dbReference type="InterPro" id="IPR000330">
    <property type="entry name" value="SNF2_N"/>
</dbReference>
<dbReference type="InterPro" id="IPR027417">
    <property type="entry name" value="P-loop_NTPase"/>
</dbReference>
<evidence type="ECO:0000256" key="2">
    <source>
        <dbReference type="ARBA" id="ARBA00022801"/>
    </source>
</evidence>
<dbReference type="InterPro" id="IPR001650">
    <property type="entry name" value="Helicase_C-like"/>
</dbReference>